<reference evidence="3 4" key="1">
    <citation type="submission" date="2021-09" db="EMBL/GenBank/DDBJ databases">
        <title>Whole genome sequence of Nocardioides sp. GBK3QG-3.</title>
        <authorList>
            <person name="Tuo L."/>
        </authorList>
    </citation>
    <scope>NUCLEOTIDE SEQUENCE [LARGE SCALE GENOMIC DNA]</scope>
    <source>
        <strain evidence="3 4">GBK3QG-3</strain>
    </source>
</reference>
<accession>A0ABS7UEC8</accession>
<dbReference type="EMBL" id="JAIQZJ010000008">
    <property type="protein sequence ID" value="MBZ5739358.1"/>
    <property type="molecule type" value="Genomic_DNA"/>
</dbReference>
<dbReference type="CDD" id="cd00995">
    <property type="entry name" value="PBP2_NikA_DppA_OppA_like"/>
    <property type="match status" value="1"/>
</dbReference>
<feature type="chain" id="PRO_5046625126" evidence="1">
    <location>
        <begin position="22"/>
        <end position="523"/>
    </location>
</feature>
<sequence>MTVKKTVAGLALAGAVGLVLSACSSSDSPLTSGGGGAATGTINTELWYAPTVFDPSQASADADTDVARLGFDTLLRKGESSGYIGGLATSWKADSNTEYTFDIRDDATCSDGTAITPSVVAASLDYLATSKNSSAATNKISIFGSGTPTFTPDDDAGTLTVSLSEPYSELFAGLTNATSGIICPAGLDDPKGLAKGTVDGAWSGPYTLTGLKAGVSATYTLRDDYDAWPDWSDVTGTPAKTINITVSTDSNTSANLLTSGGIDVTRFYDSNAERFTSGKGYTYVTMPSSAYTLILNEHPGALFADDQDLRTAVAQAIDPDGFNSAGLDGLGTSLTSVDPSTVSCTIDGSSILPGVDVDAAEAKLSGTTIRLLAMSNWDPAIDYLAEALRAAGATVKVSTPDAAEWQTQMRTEPDKWDIALNATSVSNPLSETIATYVGPTSDQGGRNIGGADNTEGYQHLQAALAASDEDTQCSEFEAAQTSILTRADMVPLITDTHYVIARDGFATSVFSGYWDISSMRITS</sequence>
<dbReference type="SUPFAM" id="SSF53850">
    <property type="entry name" value="Periplasmic binding protein-like II"/>
    <property type="match status" value="1"/>
</dbReference>
<dbReference type="InterPro" id="IPR000914">
    <property type="entry name" value="SBP_5_dom"/>
</dbReference>
<dbReference type="Gene3D" id="3.10.105.10">
    <property type="entry name" value="Dipeptide-binding Protein, Domain 3"/>
    <property type="match status" value="1"/>
</dbReference>
<dbReference type="PANTHER" id="PTHR30290:SF65">
    <property type="entry name" value="MONOACYL PHOSPHATIDYLINOSITOL TETRAMANNOSIDE-BINDING PROTEIN LPQW-RELATED"/>
    <property type="match status" value="1"/>
</dbReference>
<organism evidence="3 4">
    <name type="scientific">Nocardioides mangrovi</name>
    <dbReference type="NCBI Taxonomy" id="2874580"/>
    <lineage>
        <taxon>Bacteria</taxon>
        <taxon>Bacillati</taxon>
        <taxon>Actinomycetota</taxon>
        <taxon>Actinomycetes</taxon>
        <taxon>Propionibacteriales</taxon>
        <taxon>Nocardioidaceae</taxon>
        <taxon>Nocardioides</taxon>
    </lineage>
</organism>
<dbReference type="PANTHER" id="PTHR30290">
    <property type="entry name" value="PERIPLASMIC BINDING COMPONENT OF ABC TRANSPORTER"/>
    <property type="match status" value="1"/>
</dbReference>
<evidence type="ECO:0000313" key="3">
    <source>
        <dbReference type="EMBL" id="MBZ5739358.1"/>
    </source>
</evidence>
<dbReference type="Gene3D" id="3.40.190.10">
    <property type="entry name" value="Periplasmic binding protein-like II"/>
    <property type="match status" value="1"/>
</dbReference>
<dbReference type="PROSITE" id="PS51257">
    <property type="entry name" value="PROKAR_LIPOPROTEIN"/>
    <property type="match status" value="1"/>
</dbReference>
<comment type="caution">
    <text evidence="3">The sequence shown here is derived from an EMBL/GenBank/DDBJ whole genome shotgun (WGS) entry which is preliminary data.</text>
</comment>
<feature type="signal peptide" evidence="1">
    <location>
        <begin position="1"/>
        <end position="21"/>
    </location>
</feature>
<dbReference type="Proteomes" id="UP000780875">
    <property type="component" value="Unassembled WGS sequence"/>
</dbReference>
<dbReference type="InterPro" id="IPR039424">
    <property type="entry name" value="SBP_5"/>
</dbReference>
<proteinExistence type="predicted"/>
<evidence type="ECO:0000313" key="4">
    <source>
        <dbReference type="Proteomes" id="UP000780875"/>
    </source>
</evidence>
<keyword evidence="1" id="KW-0732">Signal</keyword>
<feature type="domain" description="Solute-binding protein family 5" evidence="2">
    <location>
        <begin position="84"/>
        <end position="431"/>
    </location>
</feature>
<dbReference type="RefSeq" id="WP_224123728.1">
    <property type="nucleotide sequence ID" value="NZ_JAIQZJ010000008.1"/>
</dbReference>
<keyword evidence="4" id="KW-1185">Reference proteome</keyword>
<gene>
    <name evidence="3" type="ORF">K8U61_14380</name>
</gene>
<evidence type="ECO:0000256" key="1">
    <source>
        <dbReference type="SAM" id="SignalP"/>
    </source>
</evidence>
<dbReference type="Pfam" id="PF00496">
    <property type="entry name" value="SBP_bac_5"/>
    <property type="match status" value="1"/>
</dbReference>
<name>A0ABS7UEC8_9ACTN</name>
<protein>
    <submittedName>
        <fullName evidence="3">ABC transporter substrate-binding protein</fullName>
    </submittedName>
</protein>
<evidence type="ECO:0000259" key="2">
    <source>
        <dbReference type="Pfam" id="PF00496"/>
    </source>
</evidence>